<dbReference type="RefSeq" id="WP_079653790.1">
    <property type="nucleotide sequence ID" value="NZ_LT670846.1"/>
</dbReference>
<dbReference type="Proteomes" id="UP000189810">
    <property type="component" value="Chromosome I"/>
</dbReference>
<name>A0A1M6RG45_9AQUI</name>
<reference evidence="1 2" key="1">
    <citation type="submission" date="2016-11" db="EMBL/GenBank/DDBJ databases">
        <authorList>
            <person name="Jaros S."/>
            <person name="Januszkiewicz K."/>
            <person name="Wedrychowicz H."/>
        </authorList>
    </citation>
    <scope>NUCLEOTIDE SEQUENCE [LARGE SCALE GENOMIC DNA]</scope>
    <source>
        <strain evidence="1 2">DSM 19557</strain>
    </source>
</reference>
<dbReference type="OrthoDB" id="15463at2"/>
<keyword evidence="2" id="KW-1185">Reference proteome</keyword>
<proteinExistence type="predicted"/>
<accession>A0A1M6RG45</accession>
<dbReference type="AlphaFoldDB" id="A0A1M6RG45"/>
<evidence type="ECO:0000313" key="2">
    <source>
        <dbReference type="Proteomes" id="UP000189810"/>
    </source>
</evidence>
<sequence length="63" mass="7764">MVIKYKDFHRKMTPFKDESLDELIEKQVNEWIKINNVKVINVETLWERNTHVTVGIRVWYMQE</sequence>
<gene>
    <name evidence="1" type="ORF">SAMN05444391_0635</name>
</gene>
<dbReference type="STRING" id="381751.SAMN05444391_0635"/>
<protein>
    <submittedName>
        <fullName evidence="1">Uncharacterized protein</fullName>
    </submittedName>
</protein>
<organism evidence="1 2">
    <name type="scientific">Thermocrinis minervae</name>
    <dbReference type="NCBI Taxonomy" id="381751"/>
    <lineage>
        <taxon>Bacteria</taxon>
        <taxon>Pseudomonadati</taxon>
        <taxon>Aquificota</taxon>
        <taxon>Aquificia</taxon>
        <taxon>Aquificales</taxon>
        <taxon>Aquificaceae</taxon>
        <taxon>Thermocrinis</taxon>
    </lineage>
</organism>
<dbReference type="EMBL" id="LT670846">
    <property type="protein sequence ID" value="SHK31376.1"/>
    <property type="molecule type" value="Genomic_DNA"/>
</dbReference>
<evidence type="ECO:0000313" key="1">
    <source>
        <dbReference type="EMBL" id="SHK31376.1"/>
    </source>
</evidence>